<sequence>MTWRPQYRSSKFRHVFGKPAVKDSCYDGVPITRSVQDNNFCAVNPRFLAVITECAGGGAFLVLSVHHTGKVDPHQPRISGHRGNVLDVKWNPFNDYCIASCSEDTTVKVWEIPPHGVLKNLTVPWKELQGHSRRVGLIEWHPTANNILFSTAYDYKVMIWNLDCPEQVIKNPVRTISHHTDVVLLCLSTRTAASSPPPARTGRSNHRAALRKPTAAQALIQQHRPNSHLRPEQADSITPQTFGSPAMTRTHISPLSLPSPAKFPHEANCKTHKASKVLFLGNLKMLFTSGTSRWNDRQFALWDQDDLSVPLLEENLDGSSGVLFPFYDPDTHMLYLAGKGDGNMRYYEIGSEKPYIHYLTEYRSHQPQKGMGVMPKRGLDVSSCEVFRFYKLVTTKSLIEPLSMIVPRRSESYQDDIYPMTAGNRPALSAEEWLSGIDKGPVLMSLKPGSQIAESYSEMGKGLGNTLDTRRSHSRPGMLQLAYIQDKLETKEGKEDGGNTEEERSWTPVSNGEDYGLCSPPKTENELRLKFHKQQEEIRRLRELLNQRDVRVTQLELEMKNMKNSQPHQGSL</sequence>
<protein>
    <submittedName>
        <fullName evidence="1">Uncharacterized protein</fullName>
    </submittedName>
</protein>
<accession>A0ACB9XZZ4</accession>
<comment type="caution">
    <text evidence="1">The sequence shown here is derived from an EMBL/GenBank/DDBJ whole genome shotgun (WGS) entry which is preliminary data.</text>
</comment>
<dbReference type="EMBL" id="CM043785">
    <property type="protein sequence ID" value="KAI4832702.1"/>
    <property type="molecule type" value="Genomic_DNA"/>
</dbReference>
<dbReference type="Proteomes" id="UP001057452">
    <property type="component" value="Chromosome 1"/>
</dbReference>
<keyword evidence="2" id="KW-1185">Reference proteome</keyword>
<gene>
    <name evidence="1" type="ORF">KUCAC02_015657</name>
</gene>
<organism evidence="1 2">
    <name type="scientific">Chaenocephalus aceratus</name>
    <name type="common">Blackfin icefish</name>
    <name type="synonym">Chaenichthys aceratus</name>
    <dbReference type="NCBI Taxonomy" id="36190"/>
    <lineage>
        <taxon>Eukaryota</taxon>
        <taxon>Metazoa</taxon>
        <taxon>Chordata</taxon>
        <taxon>Craniata</taxon>
        <taxon>Vertebrata</taxon>
        <taxon>Euteleostomi</taxon>
        <taxon>Actinopterygii</taxon>
        <taxon>Neopterygii</taxon>
        <taxon>Teleostei</taxon>
        <taxon>Neoteleostei</taxon>
        <taxon>Acanthomorphata</taxon>
        <taxon>Eupercaria</taxon>
        <taxon>Perciformes</taxon>
        <taxon>Notothenioidei</taxon>
        <taxon>Channichthyidae</taxon>
        <taxon>Chaenocephalus</taxon>
    </lineage>
</organism>
<name>A0ACB9XZZ4_CHAAC</name>
<proteinExistence type="predicted"/>
<evidence type="ECO:0000313" key="1">
    <source>
        <dbReference type="EMBL" id="KAI4832702.1"/>
    </source>
</evidence>
<reference evidence="1" key="1">
    <citation type="submission" date="2022-05" db="EMBL/GenBank/DDBJ databases">
        <title>Chromosome-level genome of Chaenocephalus aceratus.</title>
        <authorList>
            <person name="Park H."/>
        </authorList>
    </citation>
    <scope>NUCLEOTIDE SEQUENCE</scope>
    <source>
        <strain evidence="1">KU_202001</strain>
    </source>
</reference>
<evidence type="ECO:0000313" key="2">
    <source>
        <dbReference type="Proteomes" id="UP001057452"/>
    </source>
</evidence>